<dbReference type="SMART" id="SM00546">
    <property type="entry name" value="CUE"/>
    <property type="match status" value="1"/>
</dbReference>
<feature type="region of interest" description="Disordered" evidence="1">
    <location>
        <begin position="1"/>
        <end position="31"/>
    </location>
</feature>
<evidence type="ECO:0000313" key="3">
    <source>
        <dbReference type="EMBL" id="TPX56218.1"/>
    </source>
</evidence>
<comment type="caution">
    <text evidence="3">The sequence shown here is derived from an EMBL/GenBank/DDBJ whole genome shotgun (WGS) entry which is preliminary data.</text>
</comment>
<accession>A0A507DZ39</accession>
<reference evidence="3 4" key="1">
    <citation type="journal article" date="2019" name="Sci. Rep.">
        <title>Comparative genomics of chytrid fungi reveal insights into the obligate biotrophic and pathogenic lifestyle of Synchytrium endobioticum.</title>
        <authorList>
            <person name="van de Vossenberg B.T.L.H."/>
            <person name="Warris S."/>
            <person name="Nguyen H.D.T."/>
            <person name="van Gent-Pelzer M.P.E."/>
            <person name="Joly D.L."/>
            <person name="van de Geest H.C."/>
            <person name="Bonants P.J.M."/>
            <person name="Smith D.S."/>
            <person name="Levesque C.A."/>
            <person name="van der Lee T.A.J."/>
        </authorList>
    </citation>
    <scope>NUCLEOTIDE SEQUENCE [LARGE SCALE GENOMIC DNA]</scope>
    <source>
        <strain evidence="3 4">CBS 809.83</strain>
    </source>
</reference>
<dbReference type="AlphaFoldDB" id="A0A507DZ39"/>
<evidence type="ECO:0000259" key="2">
    <source>
        <dbReference type="PROSITE" id="PS51140"/>
    </source>
</evidence>
<dbReference type="GO" id="GO:0043130">
    <property type="term" value="F:ubiquitin binding"/>
    <property type="evidence" value="ECO:0007669"/>
    <property type="project" value="InterPro"/>
</dbReference>
<name>A0A507DZ39_9FUNG</name>
<dbReference type="Proteomes" id="UP000318582">
    <property type="component" value="Unassembled WGS sequence"/>
</dbReference>
<proteinExistence type="predicted"/>
<evidence type="ECO:0000313" key="4">
    <source>
        <dbReference type="Proteomes" id="UP000318582"/>
    </source>
</evidence>
<dbReference type="InterPro" id="IPR003892">
    <property type="entry name" value="CUE"/>
</dbReference>
<dbReference type="CDD" id="cd14424">
    <property type="entry name" value="CUE_Cue1p_like"/>
    <property type="match status" value="1"/>
</dbReference>
<evidence type="ECO:0000256" key="1">
    <source>
        <dbReference type="SAM" id="MobiDB-lite"/>
    </source>
</evidence>
<gene>
    <name evidence="3" type="ORF">PhCBS80983_g04703</name>
</gene>
<feature type="domain" description="CUE" evidence="2">
    <location>
        <begin position="38"/>
        <end position="80"/>
    </location>
</feature>
<keyword evidence="4" id="KW-1185">Reference proteome</keyword>
<dbReference type="STRING" id="109895.A0A507DZ39"/>
<organism evidence="3 4">
    <name type="scientific">Powellomyces hirtus</name>
    <dbReference type="NCBI Taxonomy" id="109895"/>
    <lineage>
        <taxon>Eukaryota</taxon>
        <taxon>Fungi</taxon>
        <taxon>Fungi incertae sedis</taxon>
        <taxon>Chytridiomycota</taxon>
        <taxon>Chytridiomycota incertae sedis</taxon>
        <taxon>Chytridiomycetes</taxon>
        <taxon>Spizellomycetales</taxon>
        <taxon>Powellomycetaceae</taxon>
        <taxon>Powellomyces</taxon>
    </lineage>
</organism>
<protein>
    <recommendedName>
        <fullName evidence="2">CUE domain-containing protein</fullName>
    </recommendedName>
</protein>
<dbReference type="PROSITE" id="PS51140">
    <property type="entry name" value="CUE"/>
    <property type="match status" value="1"/>
</dbReference>
<dbReference type="Pfam" id="PF02845">
    <property type="entry name" value="CUE"/>
    <property type="match status" value="1"/>
</dbReference>
<sequence length="164" mass="17690">MPNPLLISPLGGVLGSNSQQHVRRPGAAPQRSQFLHSVPPEKVETVLAMFPAFPRSTIQQDLARTGSVEQTCENILSGVLVPPPAPVIPTAPTASVRAAGSSSVFPAHLATSTEPLVEPAKVWEQTPEDREKNLRARKEFMLQQARQRVLQKKAKASGSETMAQ</sequence>
<dbReference type="Gene3D" id="1.10.8.10">
    <property type="entry name" value="DNA helicase RuvA subunit, C-terminal domain"/>
    <property type="match status" value="1"/>
</dbReference>
<dbReference type="EMBL" id="QEAQ01000081">
    <property type="protein sequence ID" value="TPX56218.1"/>
    <property type="molecule type" value="Genomic_DNA"/>
</dbReference>